<evidence type="ECO:0000313" key="2">
    <source>
        <dbReference type="Proteomes" id="UP000823775"/>
    </source>
</evidence>
<proteinExistence type="predicted"/>
<gene>
    <name evidence="1" type="ORF">HAX54_030165</name>
</gene>
<organism evidence="1 2">
    <name type="scientific">Datura stramonium</name>
    <name type="common">Jimsonweed</name>
    <name type="synonym">Common thornapple</name>
    <dbReference type="NCBI Taxonomy" id="4076"/>
    <lineage>
        <taxon>Eukaryota</taxon>
        <taxon>Viridiplantae</taxon>
        <taxon>Streptophyta</taxon>
        <taxon>Embryophyta</taxon>
        <taxon>Tracheophyta</taxon>
        <taxon>Spermatophyta</taxon>
        <taxon>Magnoliopsida</taxon>
        <taxon>eudicotyledons</taxon>
        <taxon>Gunneridae</taxon>
        <taxon>Pentapetalae</taxon>
        <taxon>asterids</taxon>
        <taxon>lamiids</taxon>
        <taxon>Solanales</taxon>
        <taxon>Solanaceae</taxon>
        <taxon>Solanoideae</taxon>
        <taxon>Datureae</taxon>
        <taxon>Datura</taxon>
    </lineage>
</organism>
<evidence type="ECO:0000313" key="1">
    <source>
        <dbReference type="EMBL" id="MCD9643058.1"/>
    </source>
</evidence>
<sequence length="339" mass="37495">MIAKGETLLPPLVGQDLIAPNVVEQFAFTENLSVEFAAIWISSFPQLNFDLGDKTEEADIVTATLDSQPLLIATGGPKSEIKRQETLPIASILTYPKILLLQVWGRYFLDMIPVRPSLGSFLATGFSVKYLEVAHRLVLIDASVSVNGKSELVVLGCNVASLCCIGLDSGHDQNVLTLELHVVAVAATDCCDFGLYKFDYDRSLFSGFISKGPQETLFAQEPYDDQFRRKPLETTSPVVPRSYLKRAHEVTFQTCILIVKFSPYIDAEEEAKQGFRIDSKDAPCMLIKILHMPISSMHDALEELNPTISNDLKSKLHEMLNLASSSPKKLFGVNLVGHF</sequence>
<accession>A0ABS8VA49</accession>
<keyword evidence="2" id="KW-1185">Reference proteome</keyword>
<comment type="caution">
    <text evidence="1">The sequence shown here is derived from an EMBL/GenBank/DDBJ whole genome shotgun (WGS) entry which is preliminary data.</text>
</comment>
<dbReference type="EMBL" id="JACEIK010003768">
    <property type="protein sequence ID" value="MCD9643058.1"/>
    <property type="molecule type" value="Genomic_DNA"/>
</dbReference>
<name>A0ABS8VA49_DATST</name>
<protein>
    <submittedName>
        <fullName evidence="1">Uncharacterized protein</fullName>
    </submittedName>
</protein>
<dbReference type="Proteomes" id="UP000823775">
    <property type="component" value="Unassembled WGS sequence"/>
</dbReference>
<reference evidence="1 2" key="1">
    <citation type="journal article" date="2021" name="BMC Genomics">
        <title>Datura genome reveals duplications of psychoactive alkaloid biosynthetic genes and high mutation rate following tissue culture.</title>
        <authorList>
            <person name="Rajewski A."/>
            <person name="Carter-House D."/>
            <person name="Stajich J."/>
            <person name="Litt A."/>
        </authorList>
    </citation>
    <scope>NUCLEOTIDE SEQUENCE [LARGE SCALE GENOMIC DNA]</scope>
    <source>
        <strain evidence="1">AR-01</strain>
    </source>
</reference>